<dbReference type="InterPro" id="IPR036866">
    <property type="entry name" value="RibonucZ/Hydroxyglut_hydro"/>
</dbReference>
<evidence type="ECO:0000259" key="1">
    <source>
        <dbReference type="SMART" id="SM00849"/>
    </source>
</evidence>
<dbReference type="PANTHER" id="PTHR47619">
    <property type="entry name" value="METALLO-HYDROLASE YYCJ-RELATED"/>
    <property type="match status" value="1"/>
</dbReference>
<dbReference type="PANTHER" id="PTHR47619:SF1">
    <property type="entry name" value="EXODEOXYRIBONUCLEASE WALJ"/>
    <property type="match status" value="1"/>
</dbReference>
<keyword evidence="2" id="KW-0378">Hydrolase</keyword>
<evidence type="ECO:0000313" key="3">
    <source>
        <dbReference type="Proteomes" id="UP000290407"/>
    </source>
</evidence>
<dbReference type="Pfam" id="PF00753">
    <property type="entry name" value="Lactamase_B"/>
    <property type="match status" value="1"/>
</dbReference>
<protein>
    <submittedName>
        <fullName evidence="2">MBL fold metallo-hydrolase</fullName>
    </submittedName>
</protein>
<proteinExistence type="predicted"/>
<organism evidence="2 3">
    <name type="scientific">Spirosoma sordidisoli</name>
    <dbReference type="NCBI Taxonomy" id="2502893"/>
    <lineage>
        <taxon>Bacteria</taxon>
        <taxon>Pseudomonadati</taxon>
        <taxon>Bacteroidota</taxon>
        <taxon>Cytophagia</taxon>
        <taxon>Cytophagales</taxon>
        <taxon>Cytophagaceae</taxon>
        <taxon>Spirosoma</taxon>
    </lineage>
</organism>
<comment type="caution">
    <text evidence="2">The sequence shown here is derived from an EMBL/GenBank/DDBJ whole genome shotgun (WGS) entry which is preliminary data.</text>
</comment>
<dbReference type="Gene3D" id="3.60.15.10">
    <property type="entry name" value="Ribonuclease Z/Hydroxyacylglutathione hydrolase-like"/>
    <property type="match status" value="1"/>
</dbReference>
<dbReference type="RefSeq" id="WP_077922669.1">
    <property type="nucleotide sequence ID" value="NZ_SBLB01000002.1"/>
</dbReference>
<evidence type="ECO:0000313" key="2">
    <source>
        <dbReference type="EMBL" id="RYC70199.1"/>
    </source>
</evidence>
<dbReference type="GO" id="GO:0016787">
    <property type="term" value="F:hydrolase activity"/>
    <property type="evidence" value="ECO:0007669"/>
    <property type="project" value="UniProtKB-KW"/>
</dbReference>
<accession>A0A4Q2UTN4</accession>
<keyword evidence="3" id="KW-1185">Reference proteome</keyword>
<dbReference type="SMART" id="SM00849">
    <property type="entry name" value="Lactamase_B"/>
    <property type="match status" value="1"/>
</dbReference>
<reference evidence="2 3" key="1">
    <citation type="submission" date="2019-01" db="EMBL/GenBank/DDBJ databases">
        <title>Spirosoma flava sp. nov., a propanil-degrading bacterium isolated from herbicide-contaminated soil.</title>
        <authorList>
            <person name="Zhang L."/>
            <person name="Jiang J.-D."/>
        </authorList>
    </citation>
    <scope>NUCLEOTIDE SEQUENCE [LARGE SCALE GENOMIC DNA]</scope>
    <source>
        <strain evidence="2 3">TY50</strain>
    </source>
</reference>
<gene>
    <name evidence="2" type="ORF">EQG79_10055</name>
</gene>
<feature type="domain" description="Metallo-beta-lactamase" evidence="1">
    <location>
        <begin position="13"/>
        <end position="190"/>
    </location>
</feature>
<dbReference type="SUPFAM" id="SSF56281">
    <property type="entry name" value="Metallo-hydrolase/oxidoreductase"/>
    <property type="match status" value="1"/>
</dbReference>
<dbReference type="Proteomes" id="UP000290407">
    <property type="component" value="Unassembled WGS sequence"/>
</dbReference>
<dbReference type="EMBL" id="SBLB01000002">
    <property type="protein sequence ID" value="RYC70199.1"/>
    <property type="molecule type" value="Genomic_DNA"/>
</dbReference>
<sequence>MSLYITSLNSGSNGNCYYVGNDTEAVLIDVGISCRQIERRLDQLGLSIHTVKAIFVSHEHTDHVSGIPQLAKKYQLPVYITARTLQNSRLASQAYPLRPLRSDSPVWIGDLCVSAFLKLHDAADPHSFLVRYKGTNVGVFTDLGYPCESLIEHFSQCHAAFLEANYDEEMLENGRYPYFLKQRIRGGKGHLSNQQALALFRAHKPAHMSHVLLAHLSKENNCPDLVASQFAPHRDSTEVIVAPRYAATPVYTIKAPVPAETEVPA</sequence>
<dbReference type="InterPro" id="IPR052533">
    <property type="entry name" value="WalJ/YycJ-like"/>
</dbReference>
<dbReference type="AlphaFoldDB" id="A0A4Q2UTN4"/>
<dbReference type="InterPro" id="IPR001279">
    <property type="entry name" value="Metallo-B-lactamas"/>
</dbReference>
<name>A0A4Q2UTN4_9BACT</name>